<name>A0ABS5ELU0_9PROT</name>
<dbReference type="RefSeq" id="WP_211870697.1">
    <property type="nucleotide sequence ID" value="NZ_JAAEDI010000023.1"/>
</dbReference>
<dbReference type="EMBL" id="JAAEDI010000023">
    <property type="protein sequence ID" value="MBR0651979.1"/>
    <property type="molecule type" value="Genomic_DNA"/>
</dbReference>
<sequence length="119" mass="12791">MNAGAALAIKLAADTGRLAVSIRLVMAMAQGDQEATALVRAIEQKAADFTANPAKANRLGYFRGHDLTPAMSGETARPSIHDDYAAWLRAVAERDLAGREYRFDKAPEAPGGIRLILLR</sequence>
<dbReference type="Proteomes" id="UP000698752">
    <property type="component" value="Unassembled WGS sequence"/>
</dbReference>
<evidence type="ECO:0000313" key="2">
    <source>
        <dbReference type="Proteomes" id="UP000698752"/>
    </source>
</evidence>
<gene>
    <name evidence="1" type="ORF">GXW78_20105</name>
</gene>
<protein>
    <submittedName>
        <fullName evidence="1">Uncharacterized protein</fullName>
    </submittedName>
</protein>
<evidence type="ECO:0000313" key="1">
    <source>
        <dbReference type="EMBL" id="MBR0651979.1"/>
    </source>
</evidence>
<organism evidence="1 2">
    <name type="scientific">Neoroseomonas terrae</name>
    <dbReference type="NCBI Taxonomy" id="424799"/>
    <lineage>
        <taxon>Bacteria</taxon>
        <taxon>Pseudomonadati</taxon>
        <taxon>Pseudomonadota</taxon>
        <taxon>Alphaproteobacteria</taxon>
        <taxon>Acetobacterales</taxon>
        <taxon>Acetobacteraceae</taxon>
        <taxon>Neoroseomonas</taxon>
    </lineage>
</organism>
<comment type="caution">
    <text evidence="1">The sequence shown here is derived from an EMBL/GenBank/DDBJ whole genome shotgun (WGS) entry which is preliminary data.</text>
</comment>
<accession>A0ABS5ELU0</accession>
<reference evidence="2" key="1">
    <citation type="journal article" date="2021" name="Syst. Appl. Microbiol.">
        <title>Roseomonas hellenica sp. nov., isolated from roots of wild-growing Alkanna tinctoria.</title>
        <authorList>
            <person name="Rat A."/>
            <person name="Naranjo H.D."/>
            <person name="Lebbe L."/>
            <person name="Cnockaert M."/>
            <person name="Krigas N."/>
            <person name="Grigoriadou K."/>
            <person name="Maloupa E."/>
            <person name="Willems A."/>
        </authorList>
    </citation>
    <scope>NUCLEOTIDE SEQUENCE [LARGE SCALE GENOMIC DNA]</scope>
    <source>
        <strain evidence="2">LMG 31159</strain>
    </source>
</reference>
<keyword evidence="2" id="KW-1185">Reference proteome</keyword>
<proteinExistence type="predicted"/>